<accession>A0AAV6VHP3</accession>
<gene>
    <name evidence="2" type="ORF">JTE90_027942</name>
</gene>
<evidence type="ECO:0008006" key="4">
    <source>
        <dbReference type="Google" id="ProtNLM"/>
    </source>
</evidence>
<protein>
    <recommendedName>
        <fullName evidence="4">Zinc finger PHD-type domain-containing protein</fullName>
    </recommendedName>
</protein>
<sequence length="127" mass="14052">MRLKSKTKASPKPKKTISKTTVSAKSKSRRNIIFDDSSSEEKLLDTKDIVQDDYLDDVDPMKSFLDKGLITREASGSKDVCILCGDFGKAKELWYRCCLCSGWIHSACGAAEAADNYICDLCTTLNV</sequence>
<feature type="region of interest" description="Disordered" evidence="1">
    <location>
        <begin position="1"/>
        <end position="24"/>
    </location>
</feature>
<keyword evidence="3" id="KW-1185">Reference proteome</keyword>
<evidence type="ECO:0000313" key="2">
    <source>
        <dbReference type="EMBL" id="KAG8195198.1"/>
    </source>
</evidence>
<name>A0AAV6VHP3_9ARAC</name>
<evidence type="ECO:0000313" key="3">
    <source>
        <dbReference type="Proteomes" id="UP000827092"/>
    </source>
</evidence>
<dbReference type="Proteomes" id="UP000827092">
    <property type="component" value="Unassembled WGS sequence"/>
</dbReference>
<dbReference type="AlphaFoldDB" id="A0AAV6VHP3"/>
<comment type="caution">
    <text evidence="2">The sequence shown here is derived from an EMBL/GenBank/DDBJ whole genome shotgun (WGS) entry which is preliminary data.</text>
</comment>
<dbReference type="SUPFAM" id="SSF57903">
    <property type="entry name" value="FYVE/PHD zinc finger"/>
    <property type="match status" value="1"/>
</dbReference>
<organism evidence="2 3">
    <name type="scientific">Oedothorax gibbosus</name>
    <dbReference type="NCBI Taxonomy" id="931172"/>
    <lineage>
        <taxon>Eukaryota</taxon>
        <taxon>Metazoa</taxon>
        <taxon>Ecdysozoa</taxon>
        <taxon>Arthropoda</taxon>
        <taxon>Chelicerata</taxon>
        <taxon>Arachnida</taxon>
        <taxon>Araneae</taxon>
        <taxon>Araneomorphae</taxon>
        <taxon>Entelegynae</taxon>
        <taxon>Araneoidea</taxon>
        <taxon>Linyphiidae</taxon>
        <taxon>Erigoninae</taxon>
        <taxon>Oedothorax</taxon>
    </lineage>
</organism>
<feature type="compositionally biased region" description="Basic residues" evidence="1">
    <location>
        <begin position="1"/>
        <end position="17"/>
    </location>
</feature>
<evidence type="ECO:0000256" key="1">
    <source>
        <dbReference type="SAM" id="MobiDB-lite"/>
    </source>
</evidence>
<proteinExistence type="predicted"/>
<reference evidence="2 3" key="1">
    <citation type="journal article" date="2022" name="Nat. Ecol. Evol.">
        <title>A masculinizing supergene underlies an exaggerated male reproductive morph in a spider.</title>
        <authorList>
            <person name="Hendrickx F."/>
            <person name="De Corte Z."/>
            <person name="Sonet G."/>
            <person name="Van Belleghem S.M."/>
            <person name="Kostlbacher S."/>
            <person name="Vangestel C."/>
        </authorList>
    </citation>
    <scope>NUCLEOTIDE SEQUENCE [LARGE SCALE GENOMIC DNA]</scope>
    <source>
        <strain evidence="2">W744_W776</strain>
    </source>
</reference>
<dbReference type="EMBL" id="JAFNEN010000091">
    <property type="protein sequence ID" value="KAG8195198.1"/>
    <property type="molecule type" value="Genomic_DNA"/>
</dbReference>
<dbReference type="InterPro" id="IPR011011">
    <property type="entry name" value="Znf_FYVE_PHD"/>
</dbReference>